<dbReference type="NCBIfam" id="TIGR01844">
    <property type="entry name" value="type_I_sec_TolC"/>
    <property type="match status" value="1"/>
</dbReference>
<keyword evidence="5" id="KW-0812">Transmembrane</keyword>
<dbReference type="SUPFAM" id="SSF56954">
    <property type="entry name" value="Outer membrane efflux proteins (OEP)"/>
    <property type="match status" value="1"/>
</dbReference>
<dbReference type="InterPro" id="IPR051906">
    <property type="entry name" value="TolC-like"/>
</dbReference>
<keyword evidence="10" id="KW-0732">Signal</keyword>
<evidence type="ECO:0000256" key="1">
    <source>
        <dbReference type="ARBA" id="ARBA00004442"/>
    </source>
</evidence>
<dbReference type="PANTHER" id="PTHR30026">
    <property type="entry name" value="OUTER MEMBRANE PROTEIN TOLC"/>
    <property type="match status" value="1"/>
</dbReference>
<evidence type="ECO:0000256" key="3">
    <source>
        <dbReference type="ARBA" id="ARBA00022448"/>
    </source>
</evidence>
<evidence type="ECO:0000256" key="10">
    <source>
        <dbReference type="SAM" id="SignalP"/>
    </source>
</evidence>
<dbReference type="GO" id="GO:0009279">
    <property type="term" value="C:cell outer membrane"/>
    <property type="evidence" value="ECO:0007669"/>
    <property type="project" value="UniProtKB-SubCell"/>
</dbReference>
<organism evidence="11 12">
    <name type="scientific">Azospirillum griseum</name>
    <dbReference type="NCBI Taxonomy" id="2496639"/>
    <lineage>
        <taxon>Bacteria</taxon>
        <taxon>Pseudomonadati</taxon>
        <taxon>Pseudomonadota</taxon>
        <taxon>Alphaproteobacteria</taxon>
        <taxon>Rhodospirillales</taxon>
        <taxon>Azospirillaceae</taxon>
        <taxon>Azospirillum</taxon>
    </lineage>
</organism>
<evidence type="ECO:0000313" key="11">
    <source>
        <dbReference type="EMBL" id="RTR21585.1"/>
    </source>
</evidence>
<evidence type="ECO:0000256" key="5">
    <source>
        <dbReference type="ARBA" id="ARBA00022692"/>
    </source>
</evidence>
<keyword evidence="4" id="KW-1134">Transmembrane beta strand</keyword>
<dbReference type="OrthoDB" id="9789368at2"/>
<dbReference type="InterPro" id="IPR003423">
    <property type="entry name" value="OMP_efflux"/>
</dbReference>
<reference evidence="11 12" key="1">
    <citation type="submission" date="2018-12" db="EMBL/GenBank/DDBJ databases">
        <authorList>
            <person name="Yang Y."/>
        </authorList>
    </citation>
    <scope>NUCLEOTIDE SEQUENCE [LARGE SCALE GENOMIC DNA]</scope>
    <source>
        <strain evidence="11 12">L-25-5w-1</strain>
    </source>
</reference>
<feature type="coiled-coil region" evidence="8">
    <location>
        <begin position="326"/>
        <end position="385"/>
    </location>
</feature>
<feature type="region of interest" description="Disordered" evidence="9">
    <location>
        <begin position="76"/>
        <end position="103"/>
    </location>
</feature>
<feature type="signal peptide" evidence="10">
    <location>
        <begin position="1"/>
        <end position="31"/>
    </location>
</feature>
<dbReference type="PANTHER" id="PTHR30026:SF22">
    <property type="entry name" value="OUTER MEMBRANE EFFLUX PROTEIN"/>
    <property type="match status" value="1"/>
</dbReference>
<dbReference type="InterPro" id="IPR010130">
    <property type="entry name" value="T1SS_OMP_TolC"/>
</dbReference>
<comment type="caution">
    <text evidence="11">The sequence shown here is derived from an EMBL/GenBank/DDBJ whole genome shotgun (WGS) entry which is preliminary data.</text>
</comment>
<feature type="chain" id="PRO_5018542451" description="Outer membrane protein" evidence="10">
    <location>
        <begin position="32"/>
        <end position="462"/>
    </location>
</feature>
<accession>A0A3S0K614</accession>
<keyword evidence="7" id="KW-0998">Cell outer membrane</keyword>
<dbReference type="GO" id="GO:1990281">
    <property type="term" value="C:efflux pump complex"/>
    <property type="evidence" value="ECO:0007669"/>
    <property type="project" value="TreeGrafter"/>
</dbReference>
<sequence length="462" mass="49877">MTVRSRFARHCLATALTLTATLCGGSSVAWSQSLEQALAQAYANNPTLGAQRARLRAVDESVPQALSGYRPTARATFGATRSTSESTFSGGSTGSETNSKSASLTASQPIYDATVAPGVRRAERLVEAQRATLIASEQSILLSAAQAYLDVVQYQAVYQLQANNEQVLRRQLDAARDRFRVGEYTRTDVSQSESRLALAVATKISAEGQLKGARATYERIIGAPPGDLKAPKPSFKLPKTLDDLVELARSNNPNVLAATYTESAQQAAVEQQYGKLMPSVNLSATGTRTYDPGRSSGVELKRTDSGSITAQVTVPIYQAGLPEAQVREAKQTANQARIQIEESRRQVVESAISSWQSLQTARASIQSYSAQIKAAQIALDGVRQEAQVGSRTVLDVLNQEQELLNGRVNLVRAQRDEMVASFNVVAAAGQLTAQQLNLPTEYYDPQANYEKTRGKWIGTSVE</sequence>
<comment type="similarity">
    <text evidence="2">Belongs to the outer membrane factor (OMF) (TC 1.B.17) family.</text>
</comment>
<gene>
    <name evidence="11" type="ORF">EJ903_08315</name>
</gene>
<proteinExistence type="inferred from homology"/>
<dbReference type="GO" id="GO:0015288">
    <property type="term" value="F:porin activity"/>
    <property type="evidence" value="ECO:0007669"/>
    <property type="project" value="TreeGrafter"/>
</dbReference>
<feature type="compositionally biased region" description="Low complexity" evidence="9">
    <location>
        <begin position="80"/>
        <end position="101"/>
    </location>
</feature>
<keyword evidence="8" id="KW-0175">Coiled coil</keyword>
<protein>
    <recommendedName>
        <fullName evidence="13">Outer membrane protein</fullName>
    </recommendedName>
</protein>
<keyword evidence="6" id="KW-0472">Membrane</keyword>
<evidence type="ECO:0000313" key="12">
    <source>
        <dbReference type="Proteomes" id="UP000277007"/>
    </source>
</evidence>
<dbReference type="GO" id="GO:0015562">
    <property type="term" value="F:efflux transmembrane transporter activity"/>
    <property type="evidence" value="ECO:0007669"/>
    <property type="project" value="InterPro"/>
</dbReference>
<dbReference type="Proteomes" id="UP000277007">
    <property type="component" value="Unassembled WGS sequence"/>
</dbReference>
<evidence type="ECO:0000256" key="8">
    <source>
        <dbReference type="SAM" id="Coils"/>
    </source>
</evidence>
<evidence type="ECO:0000256" key="6">
    <source>
        <dbReference type="ARBA" id="ARBA00023136"/>
    </source>
</evidence>
<evidence type="ECO:0000256" key="2">
    <source>
        <dbReference type="ARBA" id="ARBA00007613"/>
    </source>
</evidence>
<comment type="subcellular location">
    <subcellularLocation>
        <location evidence="1">Cell outer membrane</location>
    </subcellularLocation>
</comment>
<evidence type="ECO:0008006" key="13">
    <source>
        <dbReference type="Google" id="ProtNLM"/>
    </source>
</evidence>
<dbReference type="EMBL" id="RXMA01000006">
    <property type="protein sequence ID" value="RTR21585.1"/>
    <property type="molecule type" value="Genomic_DNA"/>
</dbReference>
<name>A0A3S0K614_9PROT</name>
<dbReference type="Gene3D" id="1.20.1600.10">
    <property type="entry name" value="Outer membrane efflux proteins (OEP)"/>
    <property type="match status" value="1"/>
</dbReference>
<evidence type="ECO:0000256" key="9">
    <source>
        <dbReference type="SAM" id="MobiDB-lite"/>
    </source>
</evidence>
<dbReference type="AlphaFoldDB" id="A0A3S0K614"/>
<evidence type="ECO:0000256" key="7">
    <source>
        <dbReference type="ARBA" id="ARBA00023237"/>
    </source>
</evidence>
<dbReference type="Pfam" id="PF02321">
    <property type="entry name" value="OEP"/>
    <property type="match status" value="2"/>
</dbReference>
<keyword evidence="3" id="KW-0813">Transport</keyword>
<keyword evidence="12" id="KW-1185">Reference proteome</keyword>
<evidence type="ECO:0000256" key="4">
    <source>
        <dbReference type="ARBA" id="ARBA00022452"/>
    </source>
</evidence>